<sequence>MMTALTIVLVVAVLAIVISFIIKSNTKKSIDESSKHHCDQCDVIIPEDYMKSLCPQCKAFIAR</sequence>
<organism evidence="1 2">
    <name type="scientific">Salipaludibacillus agaradhaerens</name>
    <name type="common">Bacillus agaradhaerens</name>
    <dbReference type="NCBI Taxonomy" id="76935"/>
    <lineage>
        <taxon>Bacteria</taxon>
        <taxon>Bacillati</taxon>
        <taxon>Bacillota</taxon>
        <taxon>Bacilli</taxon>
        <taxon>Bacillales</taxon>
        <taxon>Bacillaceae</taxon>
    </lineage>
</organism>
<name>A0A9Q4B3D0_SALAG</name>
<proteinExistence type="predicted"/>
<evidence type="ECO:0000313" key="1">
    <source>
        <dbReference type="EMBL" id="MCR6097589.1"/>
    </source>
</evidence>
<dbReference type="OrthoDB" id="2943897at2"/>
<gene>
    <name evidence="1" type="ORF">HXA33_13640</name>
</gene>
<evidence type="ECO:0000313" key="2">
    <source>
        <dbReference type="Proteomes" id="UP001057753"/>
    </source>
</evidence>
<dbReference type="RefSeq" id="WP_078577803.1">
    <property type="nucleotide sequence ID" value="NZ_JABXYM010000001.1"/>
</dbReference>
<dbReference type="Proteomes" id="UP001057753">
    <property type="component" value="Unassembled WGS sequence"/>
</dbReference>
<comment type="caution">
    <text evidence="1">The sequence shown here is derived from an EMBL/GenBank/DDBJ whole genome shotgun (WGS) entry which is preliminary data.</text>
</comment>
<keyword evidence="2" id="KW-1185">Reference proteome</keyword>
<accession>A0A9Q4B3D0</accession>
<dbReference type="EMBL" id="JABXYM010000001">
    <property type="protein sequence ID" value="MCR6097589.1"/>
    <property type="molecule type" value="Genomic_DNA"/>
</dbReference>
<dbReference type="AlphaFoldDB" id="A0A9Q4B3D0"/>
<protein>
    <submittedName>
        <fullName evidence="1">Uncharacterized protein</fullName>
    </submittedName>
</protein>
<reference evidence="1" key="1">
    <citation type="submission" date="2020-06" db="EMBL/GenBank/DDBJ databases">
        <title>Insight into the genomes of haloalkaliphilic bacilli from Kenyan soda lakes.</title>
        <authorList>
            <person name="Mwirichia R."/>
            <person name="Villamizar G.C."/>
            <person name="Poehlein A."/>
            <person name="Mugweru J."/>
            <person name="Kipnyargis A."/>
            <person name="Kiplimo D."/>
            <person name="Orwa P."/>
            <person name="Daniel R."/>
        </authorList>
    </citation>
    <scope>NUCLEOTIDE SEQUENCE</scope>
    <source>
        <strain evidence="1">B1096_S55</strain>
    </source>
</reference>